<proteinExistence type="predicted"/>
<evidence type="ECO:0000313" key="1">
    <source>
        <dbReference type="EMBL" id="ALR20400.1"/>
    </source>
</evidence>
<dbReference type="SUPFAM" id="SSF54427">
    <property type="entry name" value="NTF2-like"/>
    <property type="match status" value="1"/>
</dbReference>
<gene>
    <name evidence="1" type="ORF">ATN00_08850</name>
</gene>
<dbReference type="RefSeq" id="WP_062064029.1">
    <property type="nucleotide sequence ID" value="NZ_CP013264.1"/>
</dbReference>
<dbReference type="InterPro" id="IPR032710">
    <property type="entry name" value="NTF2-like_dom_sf"/>
</dbReference>
<dbReference type="KEGG" id="sbd:ATN00_08850"/>
<dbReference type="STRING" id="1332080.ATN00_08850"/>
<evidence type="ECO:0000313" key="2">
    <source>
        <dbReference type="Proteomes" id="UP000056968"/>
    </source>
</evidence>
<keyword evidence="2" id="KW-1185">Reference proteome</keyword>
<dbReference type="AlphaFoldDB" id="A0A0S3EY98"/>
<reference evidence="1 2" key="1">
    <citation type="submission" date="2015-11" db="EMBL/GenBank/DDBJ databases">
        <title>A Two-component Flavoprotein Monooxygenase System MeaXY Responsible for para-Hydroxylation of 2-Methyl-6-ethylaniline and 2,6-Diethylaniline in Sphingobium baderi DE-13.</title>
        <authorList>
            <person name="Cheng M."/>
            <person name="Meng Q."/>
            <person name="Yang Y."/>
            <person name="Chu C."/>
            <person name="Yan X."/>
            <person name="He J."/>
            <person name="Li S."/>
        </authorList>
    </citation>
    <scope>NUCLEOTIDE SEQUENCE [LARGE SCALE GENOMIC DNA]</scope>
    <source>
        <strain evidence="1 2">DE-13</strain>
    </source>
</reference>
<accession>A0A0S3EY98</accession>
<evidence type="ECO:0008006" key="3">
    <source>
        <dbReference type="Google" id="ProtNLM"/>
    </source>
</evidence>
<sequence length="131" mass="15027">MSNIDMVHKFMDAVTARDLDAYRALCEPTYTLWHSYNQVDMDIETSVRALQMMIRVMPEIEYIDRDIFEAPRGSVIAQYICRGSTILGEAVALHVMLRIFFSERGLVQRIEEYVDSGECMVIRRAGEAQAA</sequence>
<dbReference type="Gene3D" id="3.10.450.50">
    <property type="match status" value="1"/>
</dbReference>
<protein>
    <recommendedName>
        <fullName evidence="3">SnoaL-like domain-containing protein</fullName>
    </recommendedName>
</protein>
<dbReference type="OrthoDB" id="9781757at2"/>
<name>A0A0S3EY98_9SPHN</name>
<dbReference type="Proteomes" id="UP000056968">
    <property type="component" value="Chromosome"/>
</dbReference>
<organism evidence="1 2">
    <name type="scientific">Sphingobium baderi</name>
    <dbReference type="NCBI Taxonomy" id="1332080"/>
    <lineage>
        <taxon>Bacteria</taxon>
        <taxon>Pseudomonadati</taxon>
        <taxon>Pseudomonadota</taxon>
        <taxon>Alphaproteobacteria</taxon>
        <taxon>Sphingomonadales</taxon>
        <taxon>Sphingomonadaceae</taxon>
        <taxon>Sphingobium</taxon>
    </lineage>
</organism>
<dbReference type="EMBL" id="CP013264">
    <property type="protein sequence ID" value="ALR20400.1"/>
    <property type="molecule type" value="Genomic_DNA"/>
</dbReference>